<dbReference type="GO" id="GO:0001654">
    <property type="term" value="P:eye development"/>
    <property type="evidence" value="ECO:0007669"/>
    <property type="project" value="UniProtKB-ARBA"/>
</dbReference>
<keyword evidence="9" id="KW-1185">Reference proteome</keyword>
<evidence type="ECO:0000313" key="8">
    <source>
        <dbReference type="EMBL" id="KAG7173912.1"/>
    </source>
</evidence>
<keyword evidence="3 5" id="KW-0371">Homeobox</keyword>
<evidence type="ECO:0000256" key="4">
    <source>
        <dbReference type="ARBA" id="ARBA00023242"/>
    </source>
</evidence>
<dbReference type="PROSITE" id="PS50071">
    <property type="entry name" value="HOMEOBOX_2"/>
    <property type="match status" value="1"/>
</dbReference>
<proteinExistence type="predicted"/>
<dbReference type="InterPro" id="IPR001356">
    <property type="entry name" value="HD"/>
</dbReference>
<keyword evidence="4 5" id="KW-0539">Nucleus</keyword>
<dbReference type="SUPFAM" id="SSF46689">
    <property type="entry name" value="Homeodomain-like"/>
    <property type="match status" value="1"/>
</dbReference>
<organism evidence="8 9">
    <name type="scientific">Homarus americanus</name>
    <name type="common">American lobster</name>
    <dbReference type="NCBI Taxonomy" id="6706"/>
    <lineage>
        <taxon>Eukaryota</taxon>
        <taxon>Metazoa</taxon>
        <taxon>Ecdysozoa</taxon>
        <taxon>Arthropoda</taxon>
        <taxon>Crustacea</taxon>
        <taxon>Multicrustacea</taxon>
        <taxon>Malacostraca</taxon>
        <taxon>Eumalacostraca</taxon>
        <taxon>Eucarida</taxon>
        <taxon>Decapoda</taxon>
        <taxon>Pleocyemata</taxon>
        <taxon>Astacidea</taxon>
        <taxon>Nephropoidea</taxon>
        <taxon>Nephropidae</taxon>
        <taxon>Homarus</taxon>
    </lineage>
</organism>
<comment type="caution">
    <text evidence="8">The sequence shown here is derived from an EMBL/GenBank/DDBJ whole genome shotgun (WGS) entry which is preliminary data.</text>
</comment>
<dbReference type="SMART" id="SM00389">
    <property type="entry name" value="HOX"/>
    <property type="match status" value="1"/>
</dbReference>
<reference evidence="8" key="1">
    <citation type="journal article" date="2021" name="Sci. Adv.">
        <title>The American lobster genome reveals insights on longevity, neural, and immune adaptations.</title>
        <authorList>
            <person name="Polinski J.M."/>
            <person name="Zimin A.V."/>
            <person name="Clark K.F."/>
            <person name="Kohn A.B."/>
            <person name="Sadowski N."/>
            <person name="Timp W."/>
            <person name="Ptitsyn A."/>
            <person name="Khanna P."/>
            <person name="Romanova D.Y."/>
            <person name="Williams P."/>
            <person name="Greenwood S.J."/>
            <person name="Moroz L.L."/>
            <person name="Walt D.R."/>
            <person name="Bodnar A.G."/>
        </authorList>
    </citation>
    <scope>NUCLEOTIDE SEQUENCE</scope>
    <source>
        <strain evidence="8">GMGI-L3</strain>
    </source>
</reference>
<dbReference type="GO" id="GO:0006355">
    <property type="term" value="P:regulation of DNA-templated transcription"/>
    <property type="evidence" value="ECO:0007669"/>
    <property type="project" value="InterPro"/>
</dbReference>
<comment type="subcellular location">
    <subcellularLocation>
        <location evidence="1 5">Nucleus</location>
    </subcellularLocation>
</comment>
<evidence type="ECO:0000256" key="3">
    <source>
        <dbReference type="ARBA" id="ARBA00023155"/>
    </source>
</evidence>
<evidence type="ECO:0000256" key="2">
    <source>
        <dbReference type="ARBA" id="ARBA00023125"/>
    </source>
</evidence>
<evidence type="ECO:0000259" key="7">
    <source>
        <dbReference type="PROSITE" id="PS50071"/>
    </source>
</evidence>
<dbReference type="Gene3D" id="1.10.10.60">
    <property type="entry name" value="Homeodomain-like"/>
    <property type="match status" value="1"/>
</dbReference>
<dbReference type="PANTHER" id="PTHR11850">
    <property type="entry name" value="HOMEOBOX PROTEIN TRANSCRIPTION FACTORS"/>
    <property type="match status" value="1"/>
</dbReference>
<dbReference type="EMBL" id="JAHLQT010008557">
    <property type="protein sequence ID" value="KAG7173912.1"/>
    <property type="molecule type" value="Genomic_DNA"/>
</dbReference>
<evidence type="ECO:0000256" key="1">
    <source>
        <dbReference type="ARBA" id="ARBA00004123"/>
    </source>
</evidence>
<dbReference type="GO" id="GO:0005634">
    <property type="term" value="C:nucleus"/>
    <property type="evidence" value="ECO:0007669"/>
    <property type="project" value="UniProtKB-SubCell"/>
</dbReference>
<dbReference type="InterPro" id="IPR008422">
    <property type="entry name" value="KN_HD"/>
</dbReference>
<accession>A0A8J5TKG2</accession>
<dbReference type="Proteomes" id="UP000747542">
    <property type="component" value="Unassembled WGS sequence"/>
</dbReference>
<dbReference type="AlphaFoldDB" id="A0A8J5TKG2"/>
<evidence type="ECO:0000256" key="5">
    <source>
        <dbReference type="PROSITE-ProRule" id="PRU00108"/>
    </source>
</evidence>
<dbReference type="InterPro" id="IPR009057">
    <property type="entry name" value="Homeodomain-like_sf"/>
</dbReference>
<dbReference type="CDD" id="cd00086">
    <property type="entry name" value="homeodomain"/>
    <property type="match status" value="1"/>
</dbReference>
<dbReference type="InterPro" id="IPR050224">
    <property type="entry name" value="TALE_homeobox"/>
</dbReference>
<name>A0A8J5TKG2_HOMAM</name>
<dbReference type="GO" id="GO:0048646">
    <property type="term" value="P:anatomical structure formation involved in morphogenesis"/>
    <property type="evidence" value="ECO:0007669"/>
    <property type="project" value="UniProtKB-ARBA"/>
</dbReference>
<feature type="region of interest" description="Disordered" evidence="6">
    <location>
        <begin position="265"/>
        <end position="286"/>
    </location>
</feature>
<protein>
    <submittedName>
        <fullName evidence="8">Homeobox protein Meis1-like 2</fullName>
    </submittedName>
</protein>
<feature type="domain" description="Homeobox" evidence="7">
    <location>
        <begin position="512"/>
        <end position="566"/>
    </location>
</feature>
<feature type="DNA-binding region" description="Homeobox" evidence="5">
    <location>
        <begin position="514"/>
        <end position="567"/>
    </location>
</feature>
<gene>
    <name evidence="8" type="primary">Meis1-L2</name>
    <name evidence="8" type="ORF">Hamer_G030489</name>
</gene>
<evidence type="ECO:0000256" key="6">
    <source>
        <dbReference type="SAM" id="MobiDB-lite"/>
    </source>
</evidence>
<dbReference type="Pfam" id="PF05920">
    <property type="entry name" value="Homeobox_KN"/>
    <property type="match status" value="1"/>
</dbReference>
<dbReference type="GO" id="GO:0000987">
    <property type="term" value="F:cis-regulatory region sequence-specific DNA binding"/>
    <property type="evidence" value="ECO:0007669"/>
    <property type="project" value="UniProtKB-ARBA"/>
</dbReference>
<sequence length="573" mass="62950">MSLQNLSHSVDKLLENCGGVSMARRSSDLPYMGVSASHGEMLLQHGEFPATPLYTPTPRYKSTPFDPTPEVSEESNVDYHLNSAIRTPGLGELTYSLTGVGNGKPSTSNRTLMMTTPENLFNDHIPKCDLSYHQTSPASLQSMKSWDGSEGEGAWPALSPYPSSLGSLSSPTSSYTLPRDSTYSRIPTYGSSRELTCPGNPTTYPKEYIYPEDLSYVPHQCKEPTYLTKRSVVRPSHCQQQWPDKQLAHCAHSTHHTLSYPTHHLHAHPAHHLHAHPAHHLHAHPTHHRQHTSLHLLYSAKDISRVGGCGGGGTECVIPGRSVSPRKSLIQEVVMRESTKAFRSHPLFHLLKDLAVADYYYDMASFNVDKVNCQATKLWTSLESEVGEVEAAVEEMCHKYLDVVRSSTPVDLLHALSTTDTSHHTAGGVGDGGLQEGTSHSLNLLVEDLAAFSPIPATNHDLSDFSTTTPTTTTSLVSTIASSLTSLPSTGASCLTSCSSSVSEPSIKGHYYSTEARNVLTSWLLDNCHRPYPDDDQKLLLMRGTGLSSQQINQWFTNARRRFSPKIQMNLSK</sequence>
<keyword evidence="2 5" id="KW-0238">DNA-binding</keyword>
<evidence type="ECO:0000313" key="9">
    <source>
        <dbReference type="Proteomes" id="UP000747542"/>
    </source>
</evidence>